<reference evidence="1 2" key="1">
    <citation type="submission" date="2019-07" db="EMBL/GenBank/DDBJ databases">
        <title>Whole genome shotgun sequence of Microvirga aerophila NBRC 106136.</title>
        <authorList>
            <person name="Hosoyama A."/>
            <person name="Uohara A."/>
            <person name="Ohji S."/>
            <person name="Ichikawa N."/>
        </authorList>
    </citation>
    <scope>NUCLEOTIDE SEQUENCE [LARGE SCALE GENOMIC DNA]</scope>
    <source>
        <strain evidence="1 2">NBRC 106136</strain>
    </source>
</reference>
<dbReference type="Proteomes" id="UP000321085">
    <property type="component" value="Unassembled WGS sequence"/>
</dbReference>
<dbReference type="InterPro" id="IPR011006">
    <property type="entry name" value="CheY-like_superfamily"/>
</dbReference>
<sequence>MDAPLQDLKGCRVLVVEDEYFIADYLAQRLTAAGAVLLGPVPTLGKVLALV</sequence>
<dbReference type="Gene3D" id="3.40.50.2300">
    <property type="match status" value="1"/>
</dbReference>
<dbReference type="EMBL" id="BJYU01000182">
    <property type="protein sequence ID" value="GEO18335.1"/>
    <property type="molecule type" value="Genomic_DNA"/>
</dbReference>
<dbReference type="RefSeq" id="WP_246690532.1">
    <property type="nucleotide sequence ID" value="NZ_BJYU01000182.1"/>
</dbReference>
<accession>A0A512C290</accession>
<comment type="caution">
    <text evidence="1">The sequence shown here is derived from an EMBL/GenBank/DDBJ whole genome shotgun (WGS) entry which is preliminary data.</text>
</comment>
<evidence type="ECO:0008006" key="3">
    <source>
        <dbReference type="Google" id="ProtNLM"/>
    </source>
</evidence>
<gene>
    <name evidence="1" type="ORF">MAE02_60310</name>
</gene>
<keyword evidence="2" id="KW-1185">Reference proteome</keyword>
<dbReference type="SUPFAM" id="SSF52172">
    <property type="entry name" value="CheY-like"/>
    <property type="match status" value="1"/>
</dbReference>
<organism evidence="1 2">
    <name type="scientific">Microvirga aerophila</name>
    <dbReference type="NCBI Taxonomy" id="670291"/>
    <lineage>
        <taxon>Bacteria</taxon>
        <taxon>Pseudomonadati</taxon>
        <taxon>Pseudomonadota</taxon>
        <taxon>Alphaproteobacteria</taxon>
        <taxon>Hyphomicrobiales</taxon>
        <taxon>Methylobacteriaceae</taxon>
        <taxon>Microvirga</taxon>
    </lineage>
</organism>
<evidence type="ECO:0000313" key="2">
    <source>
        <dbReference type="Proteomes" id="UP000321085"/>
    </source>
</evidence>
<protein>
    <recommendedName>
        <fullName evidence="3">Response regulatory domain-containing protein</fullName>
    </recommendedName>
</protein>
<evidence type="ECO:0000313" key="1">
    <source>
        <dbReference type="EMBL" id="GEO18335.1"/>
    </source>
</evidence>
<dbReference type="AlphaFoldDB" id="A0A512C290"/>
<proteinExistence type="predicted"/>
<name>A0A512C290_9HYPH</name>